<comment type="caution">
    <text evidence="2">The sequence shown here is derived from an EMBL/GenBank/DDBJ whole genome shotgun (WGS) entry which is preliminary data.</text>
</comment>
<accession>A0AAN9YQ13</accession>
<evidence type="ECO:0000313" key="3">
    <source>
        <dbReference type="Proteomes" id="UP001320245"/>
    </source>
</evidence>
<gene>
    <name evidence="2" type="ORF">SLS53_000482</name>
</gene>
<keyword evidence="1" id="KW-0472">Membrane</keyword>
<sequence>MGYAPVTDMEVLDDASLGALGALIMLRKPRGGNTGSLGAIAVIVALFLSPFAQN</sequence>
<keyword evidence="1" id="KW-0812">Transmembrane</keyword>
<dbReference type="PANTHER" id="PTHR35394:SF6">
    <property type="entry name" value="DUF3176 DOMAIN-CONTAINING PROTEIN"/>
    <property type="match status" value="1"/>
</dbReference>
<proteinExistence type="predicted"/>
<dbReference type="InterPro" id="IPR021514">
    <property type="entry name" value="DUF3176"/>
</dbReference>
<dbReference type="Pfam" id="PF11374">
    <property type="entry name" value="DUF3176"/>
    <property type="match status" value="1"/>
</dbReference>
<protein>
    <submittedName>
        <fullName evidence="2">Uncharacterized protein</fullName>
    </submittedName>
</protein>
<keyword evidence="1" id="KW-1133">Transmembrane helix</keyword>
<evidence type="ECO:0000313" key="2">
    <source>
        <dbReference type="EMBL" id="KAK7749900.1"/>
    </source>
</evidence>
<evidence type="ECO:0000256" key="1">
    <source>
        <dbReference type="SAM" id="Phobius"/>
    </source>
</evidence>
<dbReference type="EMBL" id="JAJSPL020000001">
    <property type="protein sequence ID" value="KAK7749900.1"/>
    <property type="molecule type" value="Genomic_DNA"/>
</dbReference>
<dbReference type="AlphaFoldDB" id="A0AAN9YQ13"/>
<dbReference type="PANTHER" id="PTHR35394">
    <property type="entry name" value="DUF3176 DOMAIN-CONTAINING PROTEIN"/>
    <property type="match status" value="1"/>
</dbReference>
<name>A0AAN9YQ13_9PEZI</name>
<keyword evidence="3" id="KW-1185">Reference proteome</keyword>
<dbReference type="Proteomes" id="UP001320245">
    <property type="component" value="Unassembled WGS sequence"/>
</dbReference>
<reference evidence="2 3" key="1">
    <citation type="journal article" date="2023" name="PLoS ONE">
        <title>Cytospora paraplurivora sp. nov. isolated from orchards with fruit tree decline syndrome in Ontario, Canada.</title>
        <authorList>
            <person name="Ilyukhin E."/>
            <person name="Nguyen H.D.T."/>
            <person name="Castle A.J."/>
            <person name="Ellouze W."/>
        </authorList>
    </citation>
    <scope>NUCLEOTIDE SEQUENCE [LARGE SCALE GENOMIC DNA]</scope>
    <source>
        <strain evidence="2 3">FDS-564</strain>
    </source>
</reference>
<feature type="transmembrane region" description="Helical" evidence="1">
    <location>
        <begin position="34"/>
        <end position="52"/>
    </location>
</feature>
<organism evidence="2 3">
    <name type="scientific">Cytospora paraplurivora</name>
    <dbReference type="NCBI Taxonomy" id="2898453"/>
    <lineage>
        <taxon>Eukaryota</taxon>
        <taxon>Fungi</taxon>
        <taxon>Dikarya</taxon>
        <taxon>Ascomycota</taxon>
        <taxon>Pezizomycotina</taxon>
        <taxon>Sordariomycetes</taxon>
        <taxon>Sordariomycetidae</taxon>
        <taxon>Diaporthales</taxon>
        <taxon>Cytosporaceae</taxon>
        <taxon>Cytospora</taxon>
    </lineage>
</organism>